<dbReference type="EMBL" id="DXCC01000003">
    <property type="protein sequence ID" value="HIZ14439.1"/>
    <property type="molecule type" value="Genomic_DNA"/>
</dbReference>
<protein>
    <submittedName>
        <fullName evidence="1">Uncharacterized protein</fullName>
    </submittedName>
</protein>
<organism evidence="1 2">
    <name type="scientific">Candidatus Tidjanibacter faecipullorum</name>
    <dbReference type="NCBI Taxonomy" id="2838766"/>
    <lineage>
        <taxon>Bacteria</taxon>
        <taxon>Pseudomonadati</taxon>
        <taxon>Bacteroidota</taxon>
        <taxon>Bacteroidia</taxon>
        <taxon>Bacteroidales</taxon>
        <taxon>Rikenellaceae</taxon>
        <taxon>Tidjanibacter</taxon>
    </lineage>
</organism>
<accession>A0A9D2DCQ1</accession>
<evidence type="ECO:0000313" key="2">
    <source>
        <dbReference type="Proteomes" id="UP000824014"/>
    </source>
</evidence>
<reference evidence="1" key="2">
    <citation type="submission" date="2021-04" db="EMBL/GenBank/DDBJ databases">
        <authorList>
            <person name="Gilroy R."/>
        </authorList>
    </citation>
    <scope>NUCLEOTIDE SEQUENCE</scope>
    <source>
        <strain evidence="1">ChiHjej11B10-19426</strain>
    </source>
</reference>
<name>A0A9D2DCQ1_9BACT</name>
<dbReference type="PROSITE" id="PS51257">
    <property type="entry name" value="PROKAR_LIPOPROTEIN"/>
    <property type="match status" value="1"/>
</dbReference>
<sequence>MKTLKTYGQMMRRYALWGMLLLVMLGLAGCDQAEQEAGPADGTPHEGMFEVTFFARGGEAPAGAESRAAISGPSDRVQTLVYILYRKDAEGRYAYYKQATVFRPDNYAVVEEHEWPLPAIRETLPDGDYRVVFLGNLDANLFEGQGQEAVLQNYGTYFDEARMVMPAGGPLAFTDRNLFYFASADFNQDAPQVDILLQRIVTRHEFQREFVDVNSALDMLVSNIFDSIREQQLTTTVVGGLLHSALLEPVAKALLLDESALLVTQVVDALVGFLTTPLIDALDEALLQNKVEVLTRLENTLKTNGGGADLLGLSNVLNPWAISPGADVTGYFVTEMDFDLQPVVASGQVARTWEDIPMSKQAGEELSVERYLTLILLDGANRIDKIDIKKEGLVGPLVDGVVDDAVLYGRLINIENDLSYEAQPNVAYHTNYAFLNLTLDNYGYSEEGDPLELTAQLDSALVTEELLSSLLGDLGGLIGGVLLRPLLNAVTGVLQETTFALNVYLPDLGIQNIVVEGGWEPVTSSVDGQ</sequence>
<evidence type="ECO:0000313" key="1">
    <source>
        <dbReference type="EMBL" id="HIZ14439.1"/>
    </source>
</evidence>
<dbReference type="AlphaFoldDB" id="A0A9D2DCQ1"/>
<reference evidence="1" key="1">
    <citation type="journal article" date="2021" name="PeerJ">
        <title>Extensive microbial diversity within the chicken gut microbiome revealed by metagenomics and culture.</title>
        <authorList>
            <person name="Gilroy R."/>
            <person name="Ravi A."/>
            <person name="Getino M."/>
            <person name="Pursley I."/>
            <person name="Horton D.L."/>
            <person name="Alikhan N.F."/>
            <person name="Baker D."/>
            <person name="Gharbi K."/>
            <person name="Hall N."/>
            <person name="Watson M."/>
            <person name="Adriaenssens E.M."/>
            <person name="Foster-Nyarko E."/>
            <person name="Jarju S."/>
            <person name="Secka A."/>
            <person name="Antonio M."/>
            <person name="Oren A."/>
            <person name="Chaudhuri R.R."/>
            <person name="La Ragione R."/>
            <person name="Hildebrand F."/>
            <person name="Pallen M.J."/>
        </authorList>
    </citation>
    <scope>NUCLEOTIDE SEQUENCE</scope>
    <source>
        <strain evidence="1">ChiHjej11B10-19426</strain>
    </source>
</reference>
<comment type="caution">
    <text evidence="1">The sequence shown here is derived from an EMBL/GenBank/DDBJ whole genome shotgun (WGS) entry which is preliminary data.</text>
</comment>
<gene>
    <name evidence="1" type="ORF">H9816_00790</name>
</gene>
<dbReference type="Proteomes" id="UP000824014">
    <property type="component" value="Unassembled WGS sequence"/>
</dbReference>
<proteinExistence type="predicted"/>